<dbReference type="Gene3D" id="3.30.450.90">
    <property type="match status" value="1"/>
</dbReference>
<dbReference type="PANTHER" id="PTHR30486">
    <property type="entry name" value="TWITCHING MOTILITY PROTEIN PILT"/>
    <property type="match status" value="1"/>
</dbReference>
<reference evidence="3 4" key="1">
    <citation type="submission" date="2024-09" db="EMBL/GenBank/DDBJ databases">
        <authorList>
            <person name="Sun Q."/>
            <person name="Mori K."/>
        </authorList>
    </citation>
    <scope>NUCLEOTIDE SEQUENCE [LARGE SCALE GENOMIC DNA]</scope>
    <source>
        <strain evidence="3 4">JCM 13519</strain>
    </source>
</reference>
<dbReference type="SUPFAM" id="SSF52540">
    <property type="entry name" value="P-loop containing nucleoside triphosphate hydrolases"/>
    <property type="match status" value="1"/>
</dbReference>
<dbReference type="PANTHER" id="PTHR30486:SF6">
    <property type="entry name" value="TYPE IV PILUS RETRACTATION ATPASE PILT"/>
    <property type="match status" value="1"/>
</dbReference>
<dbReference type="InterPro" id="IPR050921">
    <property type="entry name" value="T4SS_GSP_E_ATPase"/>
</dbReference>
<dbReference type="SMART" id="SM00382">
    <property type="entry name" value="AAA"/>
    <property type="match status" value="1"/>
</dbReference>
<sequence>MTATAIAPALPAAPEAPTVVKTSNAVDSLLYRTLDMKGSDLHLVAGTTPWVSVHGETVRMDGLSRELDAETLRRALRQMVTEEEWKQFWAEKRLDFSYQTERSNFRGHFAVAGGEPMAVFRTIPSVVPDFDDLGLPEIIRSFIDDEGGLYLFIGVTGSGKSSSLAALIKLAKEKYAKKIITIEAPIEYRHTHGKSLVVQREVGKGRDVDSFAIGVEDALRENPDIILVGEMRDPATMSAALSATSSGHLVFSTLHAGSTADAPARILEAMPADRVADTRAQLARSLKGVVYQKLLPKKGGGGRVVATEVLMMNQAISNMIKNNNTEGIAGQLLSKDSGSIPFEVSLVNLVLDGVINESTALDAELRNGSYLRQKEAGRRN</sequence>
<dbReference type="InterPro" id="IPR001482">
    <property type="entry name" value="T2SS/T4SS_dom"/>
</dbReference>
<dbReference type="Gene3D" id="3.40.50.300">
    <property type="entry name" value="P-loop containing nucleotide triphosphate hydrolases"/>
    <property type="match status" value="1"/>
</dbReference>
<dbReference type="Proteomes" id="UP001589536">
    <property type="component" value="Unassembled WGS sequence"/>
</dbReference>
<evidence type="ECO:0000256" key="1">
    <source>
        <dbReference type="ARBA" id="ARBA00006611"/>
    </source>
</evidence>
<dbReference type="InterPro" id="IPR003593">
    <property type="entry name" value="AAA+_ATPase"/>
</dbReference>
<evidence type="ECO:0000313" key="4">
    <source>
        <dbReference type="Proteomes" id="UP001589536"/>
    </source>
</evidence>
<keyword evidence="4" id="KW-1185">Reference proteome</keyword>
<dbReference type="PROSITE" id="PS00662">
    <property type="entry name" value="T2SP_E"/>
    <property type="match status" value="1"/>
</dbReference>
<comment type="similarity">
    <text evidence="1">Belongs to the GSP E family.</text>
</comment>
<accession>A0ABV5UXM7</accession>
<name>A0ABV5UXM7_9MICC</name>
<evidence type="ECO:0000259" key="2">
    <source>
        <dbReference type="PROSITE" id="PS00662"/>
    </source>
</evidence>
<dbReference type="EMBL" id="JBHMBH010000072">
    <property type="protein sequence ID" value="MFB9716970.1"/>
    <property type="molecule type" value="Genomic_DNA"/>
</dbReference>
<gene>
    <name evidence="3" type="ORF">ACFFPI_23010</name>
</gene>
<protein>
    <submittedName>
        <fullName evidence="3">Type IV pilus twitching motility protein PilT</fullName>
    </submittedName>
</protein>
<dbReference type="InterPro" id="IPR027417">
    <property type="entry name" value="P-loop_NTPase"/>
</dbReference>
<dbReference type="Pfam" id="PF00437">
    <property type="entry name" value="T2SSE"/>
    <property type="match status" value="1"/>
</dbReference>
<proteinExistence type="inferred from homology"/>
<organism evidence="3 4">
    <name type="scientific">Arthrobacter methylotrophus</name>
    <dbReference type="NCBI Taxonomy" id="121291"/>
    <lineage>
        <taxon>Bacteria</taxon>
        <taxon>Bacillati</taxon>
        <taxon>Actinomycetota</taxon>
        <taxon>Actinomycetes</taxon>
        <taxon>Micrococcales</taxon>
        <taxon>Micrococcaceae</taxon>
        <taxon>Arthrobacter</taxon>
    </lineage>
</organism>
<evidence type="ECO:0000313" key="3">
    <source>
        <dbReference type="EMBL" id="MFB9716970.1"/>
    </source>
</evidence>
<feature type="domain" description="Bacterial type II secretion system protein E" evidence="2">
    <location>
        <begin position="219"/>
        <end position="233"/>
    </location>
</feature>
<comment type="caution">
    <text evidence="3">The sequence shown here is derived from an EMBL/GenBank/DDBJ whole genome shotgun (WGS) entry which is preliminary data.</text>
</comment>
<dbReference type="RefSeq" id="WP_345045006.1">
    <property type="nucleotide sequence ID" value="NZ_BAABED010000001.1"/>
</dbReference>